<dbReference type="GO" id="GO:0005829">
    <property type="term" value="C:cytosol"/>
    <property type="evidence" value="ECO:0007669"/>
    <property type="project" value="TreeGrafter"/>
</dbReference>
<dbReference type="Pfam" id="PF03966">
    <property type="entry name" value="Trm112p"/>
    <property type="match status" value="1"/>
</dbReference>
<name>A0A532V3M9_UNCL8</name>
<proteinExistence type="predicted"/>
<dbReference type="EMBL" id="NJBN01000002">
    <property type="protein sequence ID" value="TKJ41803.1"/>
    <property type="molecule type" value="Genomic_DNA"/>
</dbReference>
<dbReference type="InterPro" id="IPR005651">
    <property type="entry name" value="Trm112-like"/>
</dbReference>
<accession>A0A532V3M9</accession>
<sequence length="55" mass="6457">MMLSRELLDILACPKCKGDLEYETEPHQLKCSKCKLIYHVKDDIPNFLIDEAEKF</sequence>
<organism evidence="1 2">
    <name type="scientific">candidate division LCP-89 bacterium B3_LCP</name>
    <dbReference type="NCBI Taxonomy" id="2012998"/>
    <lineage>
        <taxon>Bacteria</taxon>
        <taxon>Pseudomonadati</taxon>
        <taxon>Bacteria division LCP-89</taxon>
    </lineage>
</organism>
<comment type="caution">
    <text evidence="1">The sequence shown here is derived from an EMBL/GenBank/DDBJ whole genome shotgun (WGS) entry which is preliminary data.</text>
</comment>
<reference evidence="1 2" key="1">
    <citation type="submission" date="2017-06" db="EMBL/GenBank/DDBJ databases">
        <title>Novel microbial phyla capable of carbon fixation and sulfur reduction in deep-sea sediments.</title>
        <authorList>
            <person name="Huang J."/>
            <person name="Baker B."/>
            <person name="Wang Y."/>
        </authorList>
    </citation>
    <scope>NUCLEOTIDE SEQUENCE [LARGE SCALE GENOMIC DNA]</scope>
    <source>
        <strain evidence="1">B3_LCP</strain>
    </source>
</reference>
<dbReference type="PANTHER" id="PTHR33505:SF4">
    <property type="entry name" value="PROTEIN PREY, MITOCHONDRIAL"/>
    <property type="match status" value="1"/>
</dbReference>
<evidence type="ECO:0000313" key="2">
    <source>
        <dbReference type="Proteomes" id="UP000319619"/>
    </source>
</evidence>
<dbReference type="SUPFAM" id="SSF158997">
    <property type="entry name" value="Trm112p-like"/>
    <property type="match status" value="1"/>
</dbReference>
<dbReference type="PANTHER" id="PTHR33505">
    <property type="entry name" value="ZGC:162634"/>
    <property type="match status" value="1"/>
</dbReference>
<dbReference type="AlphaFoldDB" id="A0A532V3M9"/>
<evidence type="ECO:0000313" key="1">
    <source>
        <dbReference type="EMBL" id="TKJ41803.1"/>
    </source>
</evidence>
<dbReference type="Gene3D" id="2.20.25.10">
    <property type="match status" value="1"/>
</dbReference>
<dbReference type="Proteomes" id="UP000319619">
    <property type="component" value="Unassembled WGS sequence"/>
</dbReference>
<protein>
    <submittedName>
        <fullName evidence="1">Uncharacterized protein</fullName>
    </submittedName>
</protein>
<gene>
    <name evidence="1" type="ORF">CEE37_04340</name>
</gene>